<dbReference type="AlphaFoldDB" id="A0A0P9D2Z3"/>
<name>A0A0P9D2Z3_9CHLR</name>
<dbReference type="EMBL" id="LJCR01000563">
    <property type="protein sequence ID" value="KPV52386.1"/>
    <property type="molecule type" value="Genomic_DNA"/>
</dbReference>
<dbReference type="Proteomes" id="UP000050509">
    <property type="component" value="Unassembled WGS sequence"/>
</dbReference>
<evidence type="ECO:0000313" key="1">
    <source>
        <dbReference type="EMBL" id="KPV52386.1"/>
    </source>
</evidence>
<keyword evidence="2" id="KW-1185">Reference proteome</keyword>
<reference evidence="1 2" key="1">
    <citation type="submission" date="2015-09" db="EMBL/GenBank/DDBJ databases">
        <title>Draft genome sequence of Kouleothrix aurantiaca JCM 19913.</title>
        <authorList>
            <person name="Hemp J."/>
        </authorList>
    </citation>
    <scope>NUCLEOTIDE SEQUENCE [LARGE SCALE GENOMIC DNA]</scope>
    <source>
        <strain evidence="1 2">COM-B</strain>
    </source>
</reference>
<accession>A0A0P9D2Z3</accession>
<sequence>MQQTTTTPMHSAHQVAAEALRAYGIIDIANREQVLAKGPDMAETLAALDRACGELSLAEIDWYGRTPDHADLQSTDLQQLRAATTAYLQMRKQVGGLVIDAAAGGMTGATFAQWLCLFAGIPRCGGCQAFVLGGAGHLCPTPLSDGLPCIGVGIQFDRARGVVVLRTEHALDVELPIDVFLRRCNFRPEDLRPFAGQSAATGVIYKIRRRGQPAWSDGGAVPHWTKNGRTWNSPHSLKAHLREVVKHQRRNAGRYPVTDADMGQHVPSDWEIVTIAMGEACVQDTAAFVAAHPTAK</sequence>
<gene>
    <name evidence="1" type="ORF">SE17_15835</name>
</gene>
<evidence type="ECO:0000313" key="2">
    <source>
        <dbReference type="Proteomes" id="UP000050509"/>
    </source>
</evidence>
<comment type="caution">
    <text evidence="1">The sequence shown here is derived from an EMBL/GenBank/DDBJ whole genome shotgun (WGS) entry which is preliminary data.</text>
</comment>
<protein>
    <submittedName>
        <fullName evidence="1">Uncharacterized protein</fullName>
    </submittedName>
</protein>
<proteinExistence type="predicted"/>
<organism evidence="1 2">
    <name type="scientific">Kouleothrix aurantiaca</name>
    <dbReference type="NCBI Taxonomy" id="186479"/>
    <lineage>
        <taxon>Bacteria</taxon>
        <taxon>Bacillati</taxon>
        <taxon>Chloroflexota</taxon>
        <taxon>Chloroflexia</taxon>
        <taxon>Chloroflexales</taxon>
        <taxon>Roseiflexineae</taxon>
        <taxon>Roseiflexaceae</taxon>
        <taxon>Kouleothrix</taxon>
    </lineage>
</organism>